<dbReference type="CDD" id="cd02440">
    <property type="entry name" value="AdoMet_MTases"/>
    <property type="match status" value="1"/>
</dbReference>
<keyword evidence="1 5" id="KW-0489">Methyltransferase</keyword>
<dbReference type="PANTHER" id="PTHR18895">
    <property type="entry name" value="HEMK METHYLTRANSFERASE"/>
    <property type="match status" value="1"/>
</dbReference>
<dbReference type="GO" id="GO:0032259">
    <property type="term" value="P:methylation"/>
    <property type="evidence" value="ECO:0007669"/>
    <property type="project" value="UniProtKB-KW"/>
</dbReference>
<gene>
    <name evidence="5" type="primary">prmC</name>
    <name evidence="8" type="ORF">DESPIGER_1083</name>
</gene>
<dbReference type="InterPro" id="IPR019874">
    <property type="entry name" value="RF_methyltr_PrmC"/>
</dbReference>
<dbReference type="HAMAP" id="MF_02126">
    <property type="entry name" value="RF_methyltr_PrmC"/>
    <property type="match status" value="1"/>
</dbReference>
<dbReference type="InterPro" id="IPR040758">
    <property type="entry name" value="PrmC_N"/>
</dbReference>
<feature type="domain" description="Methyltransferase small" evidence="6">
    <location>
        <begin position="124"/>
        <end position="233"/>
    </location>
</feature>
<dbReference type="PROSITE" id="PS00092">
    <property type="entry name" value="N6_MTASE"/>
    <property type="match status" value="1"/>
</dbReference>
<dbReference type="InterPro" id="IPR004556">
    <property type="entry name" value="HemK-like"/>
</dbReference>
<dbReference type="GO" id="GO:0102559">
    <property type="term" value="F:peptide chain release factor N(5)-glutamine methyltransferase activity"/>
    <property type="evidence" value="ECO:0007669"/>
    <property type="project" value="UniProtKB-EC"/>
</dbReference>
<protein>
    <recommendedName>
        <fullName evidence="5">Release factor glutamine methyltransferase</fullName>
        <shortName evidence="5">RF MTase</shortName>
        <ecNumber evidence="5">2.1.1.297</ecNumber>
    </recommendedName>
    <alternativeName>
        <fullName evidence="5">N5-glutamine methyltransferase PrmC</fullName>
    </alternativeName>
    <alternativeName>
        <fullName evidence="5">Protein-(glutamine-N5) MTase PrmC</fullName>
    </alternativeName>
    <alternativeName>
        <fullName evidence="5">Protein-glutamine N-methyltransferase PrmC</fullName>
    </alternativeName>
</protein>
<dbReference type="Pfam" id="PF05175">
    <property type="entry name" value="MTS"/>
    <property type="match status" value="1"/>
</dbReference>
<proteinExistence type="inferred from homology"/>
<evidence type="ECO:0000313" key="8">
    <source>
        <dbReference type="EMBL" id="SFV72946.1"/>
    </source>
</evidence>
<dbReference type="EC" id="2.1.1.297" evidence="5"/>
<comment type="caution">
    <text evidence="5">Lacks conserved residue(s) required for the propagation of feature annotation.</text>
</comment>
<comment type="similarity">
    <text evidence="5">Belongs to the protein N5-glutamine methyltransferase family. PrmC subfamily.</text>
</comment>
<dbReference type="SUPFAM" id="SSF53335">
    <property type="entry name" value="S-adenosyl-L-methionine-dependent methyltransferases"/>
    <property type="match status" value="1"/>
</dbReference>
<name>A0A1K1LE32_9BACT</name>
<evidence type="ECO:0000259" key="6">
    <source>
        <dbReference type="Pfam" id="PF05175"/>
    </source>
</evidence>
<dbReference type="EMBL" id="LT630450">
    <property type="protein sequence ID" value="SFV72946.1"/>
    <property type="molecule type" value="Genomic_DNA"/>
</dbReference>
<dbReference type="InterPro" id="IPR029063">
    <property type="entry name" value="SAM-dependent_MTases_sf"/>
</dbReference>
<evidence type="ECO:0000256" key="4">
    <source>
        <dbReference type="ARBA" id="ARBA00048391"/>
    </source>
</evidence>
<dbReference type="Proteomes" id="UP000186323">
    <property type="component" value="Chromosome I"/>
</dbReference>
<dbReference type="NCBIfam" id="TIGR03534">
    <property type="entry name" value="RF_mod_PrmC"/>
    <property type="match status" value="1"/>
</dbReference>
<feature type="binding site" evidence="5">
    <location>
        <begin position="147"/>
        <end position="151"/>
    </location>
    <ligand>
        <name>S-adenosyl-L-methionine</name>
        <dbReference type="ChEBI" id="CHEBI:59789"/>
    </ligand>
</feature>
<evidence type="ECO:0000256" key="3">
    <source>
        <dbReference type="ARBA" id="ARBA00022691"/>
    </source>
</evidence>
<feature type="domain" description="Release factor glutamine methyltransferase N-terminal" evidence="7">
    <location>
        <begin position="32"/>
        <end position="102"/>
    </location>
</feature>
<dbReference type="GO" id="GO:0003676">
    <property type="term" value="F:nucleic acid binding"/>
    <property type="evidence" value="ECO:0007669"/>
    <property type="project" value="InterPro"/>
</dbReference>
<dbReference type="Gene3D" id="3.40.50.150">
    <property type="entry name" value="Vaccinia Virus protein VP39"/>
    <property type="match status" value="1"/>
</dbReference>
<evidence type="ECO:0000256" key="1">
    <source>
        <dbReference type="ARBA" id="ARBA00022603"/>
    </source>
</evidence>
<evidence type="ECO:0000259" key="7">
    <source>
        <dbReference type="Pfam" id="PF17827"/>
    </source>
</evidence>
<dbReference type="NCBIfam" id="TIGR00536">
    <property type="entry name" value="hemK_fam"/>
    <property type="match status" value="1"/>
</dbReference>
<dbReference type="Gene3D" id="1.10.8.10">
    <property type="entry name" value="DNA helicase RuvA subunit, C-terminal domain"/>
    <property type="match status" value="1"/>
</dbReference>
<dbReference type="KEGG" id="dpg:DESPIGER_1083"/>
<dbReference type="InterPro" id="IPR002052">
    <property type="entry name" value="DNA_methylase_N6_adenine_CS"/>
</dbReference>
<reference evidence="9" key="1">
    <citation type="submission" date="2016-10" db="EMBL/GenBank/DDBJ databases">
        <authorList>
            <person name="Wegmann U."/>
        </authorList>
    </citation>
    <scope>NUCLEOTIDE SEQUENCE [LARGE SCALE GENOMIC DNA]</scope>
</reference>
<comment type="function">
    <text evidence="5">Methylates the class 1 translation termination release factors RF1/PrfA and RF2/PrfB on the glutamine residue of the universally conserved GGQ motif.</text>
</comment>
<organism evidence="8 9">
    <name type="scientific">Desulfovibrio piger</name>
    <dbReference type="NCBI Taxonomy" id="901"/>
    <lineage>
        <taxon>Bacteria</taxon>
        <taxon>Pseudomonadati</taxon>
        <taxon>Thermodesulfobacteriota</taxon>
        <taxon>Desulfovibrionia</taxon>
        <taxon>Desulfovibrionales</taxon>
        <taxon>Desulfovibrionaceae</taxon>
        <taxon>Desulfovibrio</taxon>
    </lineage>
</organism>
<evidence type="ECO:0000313" key="9">
    <source>
        <dbReference type="Proteomes" id="UP000186323"/>
    </source>
</evidence>
<dbReference type="InterPro" id="IPR050320">
    <property type="entry name" value="N5-glutamine_MTase"/>
</dbReference>
<evidence type="ECO:0000256" key="2">
    <source>
        <dbReference type="ARBA" id="ARBA00022679"/>
    </source>
</evidence>
<dbReference type="InterPro" id="IPR007848">
    <property type="entry name" value="Small_mtfrase_dom"/>
</dbReference>
<keyword evidence="9" id="KW-1185">Reference proteome</keyword>
<dbReference type="Pfam" id="PF17827">
    <property type="entry name" value="PrmC_N"/>
    <property type="match status" value="1"/>
</dbReference>
<keyword evidence="3 5" id="KW-0949">S-adenosyl-L-methionine</keyword>
<dbReference type="PANTHER" id="PTHR18895:SF74">
    <property type="entry name" value="MTRF1L RELEASE FACTOR GLUTAMINE METHYLTRANSFERASE"/>
    <property type="match status" value="1"/>
</dbReference>
<comment type="catalytic activity">
    <reaction evidence="4 5">
        <text>L-glutaminyl-[peptide chain release factor] + S-adenosyl-L-methionine = N(5)-methyl-L-glutaminyl-[peptide chain release factor] + S-adenosyl-L-homocysteine + H(+)</text>
        <dbReference type="Rhea" id="RHEA:42896"/>
        <dbReference type="Rhea" id="RHEA-COMP:10271"/>
        <dbReference type="Rhea" id="RHEA-COMP:10272"/>
        <dbReference type="ChEBI" id="CHEBI:15378"/>
        <dbReference type="ChEBI" id="CHEBI:30011"/>
        <dbReference type="ChEBI" id="CHEBI:57856"/>
        <dbReference type="ChEBI" id="CHEBI:59789"/>
        <dbReference type="ChEBI" id="CHEBI:61891"/>
        <dbReference type="EC" id="2.1.1.297"/>
    </reaction>
</comment>
<feature type="binding site" evidence="5">
    <location>
        <begin position="215"/>
        <end position="218"/>
    </location>
    <ligand>
        <name>substrate</name>
    </ligand>
</feature>
<keyword evidence="2 5" id="KW-0808">Transferase</keyword>
<dbReference type="AlphaFoldDB" id="A0A1K1LE32"/>
<sequence>METRTARGDKALPRAFFVLPSRAEDKDMTLQELLTPLIRDLQAAGTDAPALEARLLAGHVLRLDRIGLMLAIPAPVAEDAAAAIRGLTARRCTGEPLAHITGRREFFGRDFEVSPQTLIPRPETELLLEIVLRECAGPGEVRFADLGTGTGCIGITLALELPHSRGLLLEYSAGALPVAARNIRSLHAADRLALVRGDMFMPPLMPRGLDVLVSNPPYIAAAEEGEVMAEVLRHEPHSALFSGQDGLRHLRAVIRAGRQALKPGGLIVMEHGYRQGGAVRRLLAEAGYRAPRTEQDLAGLDRCTWARRA</sequence>
<evidence type="ECO:0000256" key="5">
    <source>
        <dbReference type="HAMAP-Rule" id="MF_02126"/>
    </source>
</evidence>
<feature type="binding site" evidence="5">
    <location>
        <position position="215"/>
    </location>
    <ligand>
        <name>S-adenosyl-L-methionine</name>
        <dbReference type="ChEBI" id="CHEBI:59789"/>
    </ligand>
</feature>
<feature type="binding site" evidence="5">
    <location>
        <position position="170"/>
    </location>
    <ligand>
        <name>S-adenosyl-L-methionine</name>
        <dbReference type="ChEBI" id="CHEBI:59789"/>
    </ligand>
</feature>
<accession>A0A1K1LE32</accession>